<organism evidence="1 2">
    <name type="scientific">Priestia megaterium (strain ATCC 14581 / DSM 32 / CCUG 1817 / JCM 2506 / NBRC 15308 / NCIMB 9376 / NCTC 10342 / NRRL B-14308 / VKM B-512 / Ford 19)</name>
    <name type="common">Bacillus megaterium</name>
    <dbReference type="NCBI Taxonomy" id="1348623"/>
    <lineage>
        <taxon>Bacteria</taxon>
        <taxon>Bacillati</taxon>
        <taxon>Bacillota</taxon>
        <taxon>Bacilli</taxon>
        <taxon>Bacillales</taxon>
        <taxon>Bacillaceae</taxon>
        <taxon>Priestia</taxon>
    </lineage>
</organism>
<dbReference type="InterPro" id="IPR036873">
    <property type="entry name" value="Rhodanese-like_dom_sf"/>
</dbReference>
<dbReference type="PANTHER" id="PTHR43031:SF17">
    <property type="entry name" value="SULFURTRANSFERASE YTWF-RELATED"/>
    <property type="match status" value="1"/>
</dbReference>
<dbReference type="GeneID" id="93643769"/>
<dbReference type="PROSITE" id="PS50206">
    <property type="entry name" value="RHODANESE_3"/>
    <property type="match status" value="1"/>
</dbReference>
<name>A0A0B6AVP8_PRIM2</name>
<dbReference type="RefSeq" id="WP_034650342.1">
    <property type="nucleotide sequence ID" value="NZ_BCVB01000006.1"/>
</dbReference>
<dbReference type="PANTHER" id="PTHR43031">
    <property type="entry name" value="FAD-DEPENDENT OXIDOREDUCTASE"/>
    <property type="match status" value="1"/>
</dbReference>
<dbReference type="Gene3D" id="3.40.250.10">
    <property type="entry name" value="Rhodanese-like domain"/>
    <property type="match status" value="1"/>
</dbReference>
<dbReference type="HOGENOM" id="CLU_089574_13_3_9"/>
<accession>A0A0B6AVP8</accession>
<dbReference type="Proteomes" id="UP000031829">
    <property type="component" value="Chromosome"/>
</dbReference>
<protein>
    <submittedName>
        <fullName evidence="1">Rhodanese-like domain protein</fullName>
    </submittedName>
</protein>
<dbReference type="KEGG" id="bmeg:BG04_254"/>
<reference evidence="1 2" key="1">
    <citation type="journal article" date="2015" name="Genome Announc.">
        <title>Complete genome sequences for 35 biothreat assay-relevant bacillus species.</title>
        <authorList>
            <person name="Johnson S.L."/>
            <person name="Daligault H.E."/>
            <person name="Davenport K.W."/>
            <person name="Jaissle J."/>
            <person name="Frey K.G."/>
            <person name="Ladner J.T."/>
            <person name="Broomall S.M."/>
            <person name="Bishop-Lilly K.A."/>
            <person name="Bruce D.C."/>
            <person name="Gibbons H.S."/>
            <person name="Coyne S.R."/>
            <person name="Lo C.C."/>
            <person name="Meincke L."/>
            <person name="Munk A.C."/>
            <person name="Koroleva G.I."/>
            <person name="Rosenzweig C.N."/>
            <person name="Palacios G.F."/>
            <person name="Redden C.L."/>
            <person name="Minogue T.D."/>
            <person name="Chain P.S."/>
        </authorList>
    </citation>
    <scope>NUCLEOTIDE SEQUENCE [LARGE SCALE GENOMIC DNA]</scope>
    <source>
        <strain evidence="2">ATCC 14581 / DSM 32 / JCM 2506 / NBRC 15308 / NCIMB 9376 / NCTC 10342 / NRRL B-14308 / VKM B-512</strain>
    </source>
</reference>
<dbReference type="CDD" id="cd00158">
    <property type="entry name" value="RHOD"/>
    <property type="match status" value="1"/>
</dbReference>
<dbReference type="EMBL" id="CP009920">
    <property type="protein sequence ID" value="AJI24778.1"/>
    <property type="molecule type" value="Genomic_DNA"/>
</dbReference>
<dbReference type="AlphaFoldDB" id="A0A0B6AVP8"/>
<evidence type="ECO:0000313" key="1">
    <source>
        <dbReference type="EMBL" id="AJI24778.1"/>
    </source>
</evidence>
<gene>
    <name evidence="1" type="ORF">BG04_254</name>
</gene>
<evidence type="ECO:0000313" key="2">
    <source>
        <dbReference type="Proteomes" id="UP000031829"/>
    </source>
</evidence>
<dbReference type="InterPro" id="IPR001763">
    <property type="entry name" value="Rhodanese-like_dom"/>
</dbReference>
<proteinExistence type="predicted"/>
<dbReference type="SMART" id="SM00450">
    <property type="entry name" value="RHOD"/>
    <property type="match status" value="1"/>
</dbReference>
<dbReference type="InterPro" id="IPR050229">
    <property type="entry name" value="GlpE_sulfurtransferase"/>
</dbReference>
<dbReference type="Pfam" id="PF00581">
    <property type="entry name" value="Rhodanese"/>
    <property type="match status" value="1"/>
</dbReference>
<dbReference type="SUPFAM" id="SSF52821">
    <property type="entry name" value="Rhodanese/Cell cycle control phosphatase"/>
    <property type="match status" value="1"/>
</dbReference>
<sequence>MKAIAAQEVEQLVKKQEQVHILDVREVEEVKTGKIPNALNIPLPLLEYRMHELDKAKNYIVVCRSGGRSGMAARFLEQQGYSVTNMTGGMMEWKGETV</sequence>